<gene>
    <name evidence="1" type="ORF">DPMN_194893</name>
</gene>
<evidence type="ECO:0000313" key="1">
    <source>
        <dbReference type="EMBL" id="KAH3692018.1"/>
    </source>
</evidence>
<dbReference type="EMBL" id="JAIWYP010000026">
    <property type="protein sequence ID" value="KAH3692018.1"/>
    <property type="molecule type" value="Genomic_DNA"/>
</dbReference>
<proteinExistence type="predicted"/>
<protein>
    <submittedName>
        <fullName evidence="1">Uncharacterized protein</fullName>
    </submittedName>
</protein>
<accession>A0A9D3Y4X9</accession>
<keyword evidence="2" id="KW-1185">Reference proteome</keyword>
<organism evidence="1 2">
    <name type="scientific">Dreissena polymorpha</name>
    <name type="common">Zebra mussel</name>
    <name type="synonym">Mytilus polymorpha</name>
    <dbReference type="NCBI Taxonomy" id="45954"/>
    <lineage>
        <taxon>Eukaryota</taxon>
        <taxon>Metazoa</taxon>
        <taxon>Spiralia</taxon>
        <taxon>Lophotrochozoa</taxon>
        <taxon>Mollusca</taxon>
        <taxon>Bivalvia</taxon>
        <taxon>Autobranchia</taxon>
        <taxon>Heteroconchia</taxon>
        <taxon>Euheterodonta</taxon>
        <taxon>Imparidentia</taxon>
        <taxon>Neoheterodontei</taxon>
        <taxon>Myida</taxon>
        <taxon>Dreissenoidea</taxon>
        <taxon>Dreissenidae</taxon>
        <taxon>Dreissena</taxon>
    </lineage>
</organism>
<name>A0A9D3Y4X9_DREPO</name>
<sequence length="60" mass="6481">MTRCTSTASSIRMTVHPLAQYRNCHHVAAANTGDSVATPEATMTMGMTQRPELRETTGNS</sequence>
<comment type="caution">
    <text evidence="1">The sequence shown here is derived from an EMBL/GenBank/DDBJ whole genome shotgun (WGS) entry which is preliminary data.</text>
</comment>
<dbReference type="Proteomes" id="UP000828390">
    <property type="component" value="Unassembled WGS sequence"/>
</dbReference>
<reference evidence="1" key="2">
    <citation type="submission" date="2020-11" db="EMBL/GenBank/DDBJ databases">
        <authorList>
            <person name="McCartney M.A."/>
            <person name="Auch B."/>
            <person name="Kono T."/>
            <person name="Mallez S."/>
            <person name="Becker A."/>
            <person name="Gohl D.M."/>
            <person name="Silverstein K.A.T."/>
            <person name="Koren S."/>
            <person name="Bechman K.B."/>
            <person name="Herman A."/>
            <person name="Abrahante J.E."/>
            <person name="Garbe J."/>
        </authorList>
    </citation>
    <scope>NUCLEOTIDE SEQUENCE</scope>
    <source>
        <strain evidence="1">Duluth1</strain>
        <tissue evidence="1">Whole animal</tissue>
    </source>
</reference>
<reference evidence="1" key="1">
    <citation type="journal article" date="2019" name="bioRxiv">
        <title>The Genome of the Zebra Mussel, Dreissena polymorpha: A Resource for Invasive Species Research.</title>
        <authorList>
            <person name="McCartney M.A."/>
            <person name="Auch B."/>
            <person name="Kono T."/>
            <person name="Mallez S."/>
            <person name="Zhang Y."/>
            <person name="Obille A."/>
            <person name="Becker A."/>
            <person name="Abrahante J.E."/>
            <person name="Garbe J."/>
            <person name="Badalamenti J.P."/>
            <person name="Herman A."/>
            <person name="Mangelson H."/>
            <person name="Liachko I."/>
            <person name="Sullivan S."/>
            <person name="Sone E.D."/>
            <person name="Koren S."/>
            <person name="Silverstein K.A.T."/>
            <person name="Beckman K.B."/>
            <person name="Gohl D.M."/>
        </authorList>
    </citation>
    <scope>NUCLEOTIDE SEQUENCE</scope>
    <source>
        <strain evidence="1">Duluth1</strain>
        <tissue evidence="1">Whole animal</tissue>
    </source>
</reference>
<evidence type="ECO:0000313" key="2">
    <source>
        <dbReference type="Proteomes" id="UP000828390"/>
    </source>
</evidence>
<dbReference type="AlphaFoldDB" id="A0A9D3Y4X9"/>